<sequence>MANFKVAANFIMLRWESFLQNTSKYLKYLMHPDFDEATKFEQLYSPKNKLEDLEQLALSCKYKSLCPYFT</sequence>
<keyword evidence="2" id="KW-1185">Reference proteome</keyword>
<reference evidence="1 2" key="1">
    <citation type="submission" date="2017-08" db="EMBL/GenBank/DDBJ databases">
        <title>Reclassification of Bisgaard taxon 37 and 44.</title>
        <authorList>
            <person name="Christensen H."/>
        </authorList>
    </citation>
    <scope>NUCLEOTIDE SEQUENCE [LARGE SCALE GENOMIC DNA]</scope>
    <source>
        <strain evidence="1 2">EEAB3T1</strain>
    </source>
</reference>
<organism evidence="1 2">
    <name type="scientific">Psittacicella gerlachiana</name>
    <dbReference type="NCBI Taxonomy" id="2028574"/>
    <lineage>
        <taxon>Bacteria</taxon>
        <taxon>Pseudomonadati</taxon>
        <taxon>Pseudomonadota</taxon>
        <taxon>Gammaproteobacteria</taxon>
        <taxon>Pasteurellales</taxon>
        <taxon>Psittacicellaceae</taxon>
        <taxon>Psittacicella</taxon>
    </lineage>
</organism>
<accession>A0A3A1YK61</accession>
<protein>
    <submittedName>
        <fullName evidence="1">Uncharacterized protein</fullName>
    </submittedName>
</protein>
<dbReference type="Proteomes" id="UP000265964">
    <property type="component" value="Unassembled WGS sequence"/>
</dbReference>
<comment type="caution">
    <text evidence="1">The sequence shown here is derived from an EMBL/GenBank/DDBJ whole genome shotgun (WGS) entry which is preliminary data.</text>
</comment>
<gene>
    <name evidence="1" type="ORF">CKF59_00500</name>
</gene>
<name>A0A3A1YK61_9GAMM</name>
<dbReference type="EMBL" id="NRJF01000012">
    <property type="protein sequence ID" value="RIY38653.1"/>
    <property type="molecule type" value="Genomic_DNA"/>
</dbReference>
<evidence type="ECO:0000313" key="2">
    <source>
        <dbReference type="Proteomes" id="UP000265964"/>
    </source>
</evidence>
<proteinExistence type="predicted"/>
<evidence type="ECO:0000313" key="1">
    <source>
        <dbReference type="EMBL" id="RIY38653.1"/>
    </source>
</evidence>
<dbReference type="AlphaFoldDB" id="A0A3A1YK61"/>